<dbReference type="SUPFAM" id="SSF53822">
    <property type="entry name" value="Periplasmic binding protein-like I"/>
    <property type="match status" value="1"/>
</dbReference>
<accession>A0ABD0KRD5</accession>
<name>A0ABD0KRD5_9CAEN</name>
<feature type="non-terminal residue" evidence="1">
    <location>
        <position position="1"/>
    </location>
</feature>
<dbReference type="EMBL" id="JACVVK020000136">
    <property type="protein sequence ID" value="KAK7489516.1"/>
    <property type="molecule type" value="Genomic_DNA"/>
</dbReference>
<comment type="caution">
    <text evidence="1">The sequence shown here is derived from an EMBL/GenBank/DDBJ whole genome shotgun (WGS) entry which is preliminary data.</text>
</comment>
<evidence type="ECO:0000313" key="2">
    <source>
        <dbReference type="Proteomes" id="UP001519460"/>
    </source>
</evidence>
<dbReference type="Proteomes" id="UP001519460">
    <property type="component" value="Unassembled WGS sequence"/>
</dbReference>
<dbReference type="InterPro" id="IPR028082">
    <property type="entry name" value="Peripla_BP_I"/>
</dbReference>
<protein>
    <submittedName>
        <fullName evidence="1">Uncharacterized protein</fullName>
    </submittedName>
</protein>
<proteinExistence type="predicted"/>
<keyword evidence="2" id="KW-1185">Reference proteome</keyword>
<dbReference type="Gene3D" id="3.40.50.2300">
    <property type="match status" value="2"/>
</dbReference>
<gene>
    <name evidence="1" type="ORF">BaRGS_00019150</name>
</gene>
<sequence length="269" mass="30221">CDKLQDGVVALLDMTSPRVAPLLRSLSGVAGIAYVSVVDDSYFRYSHGDEDVHFRVEPVSVQMLKVVADIVKREELNNVALVYDDTFDIQNTPRRILTNVPAQHLYVRISNSPTELRAQVDMLREISIKSIFIIANNENAKRFLGEMNKGPDAVFPDLFVLTKDGKLNCEGCIRRMRLVTLMGKTSMRPMKDYIDFIKASDISHDFDSDDIKVDEALSFDLARLIRSAMASNMTPIAYNCSDMNSTMSSLRNQSQQLVDALRMVSDVLS</sequence>
<organism evidence="1 2">
    <name type="scientific">Batillaria attramentaria</name>
    <dbReference type="NCBI Taxonomy" id="370345"/>
    <lineage>
        <taxon>Eukaryota</taxon>
        <taxon>Metazoa</taxon>
        <taxon>Spiralia</taxon>
        <taxon>Lophotrochozoa</taxon>
        <taxon>Mollusca</taxon>
        <taxon>Gastropoda</taxon>
        <taxon>Caenogastropoda</taxon>
        <taxon>Sorbeoconcha</taxon>
        <taxon>Cerithioidea</taxon>
        <taxon>Batillariidae</taxon>
        <taxon>Batillaria</taxon>
    </lineage>
</organism>
<reference evidence="1 2" key="1">
    <citation type="journal article" date="2023" name="Sci. Data">
        <title>Genome assembly of the Korean intertidal mud-creeper Batillaria attramentaria.</title>
        <authorList>
            <person name="Patra A.K."/>
            <person name="Ho P.T."/>
            <person name="Jun S."/>
            <person name="Lee S.J."/>
            <person name="Kim Y."/>
            <person name="Won Y.J."/>
        </authorList>
    </citation>
    <scope>NUCLEOTIDE SEQUENCE [LARGE SCALE GENOMIC DNA]</scope>
    <source>
        <strain evidence="1">Wonlab-2016</strain>
    </source>
</reference>
<evidence type="ECO:0000313" key="1">
    <source>
        <dbReference type="EMBL" id="KAK7489516.1"/>
    </source>
</evidence>
<dbReference type="AlphaFoldDB" id="A0ABD0KRD5"/>